<evidence type="ECO:0000256" key="4">
    <source>
        <dbReference type="ARBA" id="ARBA00022692"/>
    </source>
</evidence>
<comment type="similarity">
    <text evidence="8 9">Belongs to the TonB-dependent receptor family.</text>
</comment>
<dbReference type="InterPro" id="IPR023997">
    <property type="entry name" value="TonB-dep_OMP_SusC/RagA_CS"/>
</dbReference>
<keyword evidence="14" id="KW-1185">Reference proteome</keyword>
<dbReference type="Proteomes" id="UP000831068">
    <property type="component" value="Chromosome"/>
</dbReference>
<feature type="domain" description="TonB-dependent receptor plug" evidence="12">
    <location>
        <begin position="54"/>
        <end position="162"/>
    </location>
</feature>
<dbReference type="InterPro" id="IPR012910">
    <property type="entry name" value="Plug_dom"/>
</dbReference>
<dbReference type="InterPro" id="IPR036942">
    <property type="entry name" value="Beta-barrel_TonB_sf"/>
</dbReference>
<keyword evidence="3 8" id="KW-1134">Transmembrane beta strand</keyword>
<feature type="chain" id="PRO_5046800141" evidence="10">
    <location>
        <begin position="29"/>
        <end position="960"/>
    </location>
</feature>
<evidence type="ECO:0000256" key="9">
    <source>
        <dbReference type="RuleBase" id="RU003357"/>
    </source>
</evidence>
<dbReference type="Pfam" id="PF07715">
    <property type="entry name" value="Plug"/>
    <property type="match status" value="1"/>
</dbReference>
<keyword evidence="4 8" id="KW-0812">Transmembrane</keyword>
<comment type="subcellular location">
    <subcellularLocation>
        <location evidence="1 8">Cell outer membrane</location>
        <topology evidence="1 8">Multi-pass membrane protein</topology>
    </subcellularLocation>
</comment>
<evidence type="ECO:0000256" key="2">
    <source>
        <dbReference type="ARBA" id="ARBA00022448"/>
    </source>
</evidence>
<name>A0ABY4BKX1_9FLAO</name>
<evidence type="ECO:0000256" key="7">
    <source>
        <dbReference type="ARBA" id="ARBA00023237"/>
    </source>
</evidence>
<keyword evidence="7 8" id="KW-0998">Cell outer membrane</keyword>
<keyword evidence="2 8" id="KW-0813">Transport</keyword>
<dbReference type="InterPro" id="IPR037066">
    <property type="entry name" value="Plug_dom_sf"/>
</dbReference>
<organism evidence="13 14">
    <name type="scientific">Chryseobacterium oryzae</name>
    <dbReference type="NCBI Taxonomy" id="2929799"/>
    <lineage>
        <taxon>Bacteria</taxon>
        <taxon>Pseudomonadati</taxon>
        <taxon>Bacteroidota</taxon>
        <taxon>Flavobacteriia</taxon>
        <taxon>Flavobacteriales</taxon>
        <taxon>Weeksellaceae</taxon>
        <taxon>Chryseobacterium group</taxon>
        <taxon>Chryseobacterium</taxon>
    </lineage>
</organism>
<dbReference type="InterPro" id="IPR039426">
    <property type="entry name" value="TonB-dep_rcpt-like"/>
</dbReference>
<reference evidence="13 14" key="1">
    <citation type="submission" date="2022-03" db="EMBL/GenBank/DDBJ databases">
        <title>Chryseobacterium sp. isolated from the Andong Sikhe.</title>
        <authorList>
            <person name="Won M."/>
            <person name="Kim S.-J."/>
            <person name="Kwon S.-W."/>
        </authorList>
    </citation>
    <scope>NUCLEOTIDE SEQUENCE [LARGE SCALE GENOMIC DNA]</scope>
    <source>
        <strain evidence="13 14">ADR-1</strain>
    </source>
</reference>
<dbReference type="Gene3D" id="2.40.170.20">
    <property type="entry name" value="TonB-dependent receptor, beta-barrel domain"/>
    <property type="match status" value="1"/>
</dbReference>
<sequence>MNLFHLSKTNRAALFFAMALLPSGMAYAQSKKDTVTKEKQIEEVVVIGYGTQRKEAVTGSVATVKGEALREVPTTNITQALQSRTAGVDINQTSSRPGATMKIRIRGSRSLSDGANDPLVVLDGIPFIGSLGDISSSDIKSIDILKDASATAIYGSRGANGVILVTTNRGAKGQKPRFTYNSFTGFQTLFSRYPMMNAAQLTQLRHDAGDLIKNGDSEKDGTDTDWQKLYYKPAIMTSHDIGVSGGTDGGNYNVGLSYLKQDAIVPLQNYERMALRIGLDQQVGKSFKFGFTTNSNFVKSEGNGVASAPTLGYSPLASPYDELGNLRRTLTMSSNMDQAWVYTRKSIEALGDKYVDETKAFSSYNNFYGEVKLPIDGLKYRLNVGLDFRTSNGGNYVGVGVFNTNPGSISSAGKRNDQTYHWTLENLLTYDKTFGKHKINAVGLYSSEQNTWMGGSMSAKNVPADFFQYYNLGQSPQTDITVNPGDQYYGRSGLMSYMARAMYTFDNKYMITGTVRADASSVLAEGHKWHTYPAISVGWNVANESFMQNIKFINSFKLRYGWGQTSNQAISPYTTLGALNVNPYNFGAGYASGVSINTSPNPSLSWEFSKTHNAGVDFGILNNRITGTVEYYNTHTFGILQRKGLPPSAGIPGGVLENVGDVENKGWEASLNATIIDSKDDGFTWDAGVNWYANRNQILSIASGRDRDEGNLWFVGHNINALYDYQYVGLWQKGDPYLNILEPQVGAAPGMIKVLYTGGYKADGTPERAIGPQDRQIIDTNPKWQGGFNMKFAYKGFELSTVGAFQKGGVLISSIYGSAGYLNRLTGRGNNVDVDYYTDDNPNARYPKPGGLQSGDNAKYLSTLALFDGSYLKLRTLTLGYNLKKEYLNDLGLNNLRIYFTVTNPLVLFSPYHKQSGMDPEPNSTGDQNQAVSGYQSRQLIIGTNNPATRSFIMGINLSF</sequence>
<dbReference type="PROSITE" id="PS52016">
    <property type="entry name" value="TONB_DEPENDENT_REC_3"/>
    <property type="match status" value="1"/>
</dbReference>
<evidence type="ECO:0000256" key="8">
    <source>
        <dbReference type="PROSITE-ProRule" id="PRU01360"/>
    </source>
</evidence>
<dbReference type="Pfam" id="PF00593">
    <property type="entry name" value="TonB_dep_Rec_b-barrel"/>
    <property type="match status" value="1"/>
</dbReference>
<evidence type="ECO:0000313" key="14">
    <source>
        <dbReference type="Proteomes" id="UP000831068"/>
    </source>
</evidence>
<evidence type="ECO:0000259" key="12">
    <source>
        <dbReference type="Pfam" id="PF07715"/>
    </source>
</evidence>
<accession>A0ABY4BKX1</accession>
<keyword evidence="6 8" id="KW-0472">Membrane</keyword>
<evidence type="ECO:0000256" key="1">
    <source>
        <dbReference type="ARBA" id="ARBA00004571"/>
    </source>
</evidence>
<evidence type="ECO:0000256" key="3">
    <source>
        <dbReference type="ARBA" id="ARBA00022452"/>
    </source>
</evidence>
<dbReference type="InterPro" id="IPR000531">
    <property type="entry name" value="Beta-barrel_TonB"/>
</dbReference>
<evidence type="ECO:0000256" key="6">
    <source>
        <dbReference type="ARBA" id="ARBA00023136"/>
    </source>
</evidence>
<keyword evidence="5 9" id="KW-0798">TonB box</keyword>
<feature type="domain" description="TonB-dependent receptor-like beta-barrel" evidence="11">
    <location>
        <begin position="332"/>
        <end position="904"/>
    </location>
</feature>
<dbReference type="RefSeq" id="WP_243577686.1">
    <property type="nucleotide sequence ID" value="NZ_CP094529.1"/>
</dbReference>
<dbReference type="InterPro" id="IPR023996">
    <property type="entry name" value="TonB-dep_OMP_SusC/RagA"/>
</dbReference>
<evidence type="ECO:0000313" key="13">
    <source>
        <dbReference type="EMBL" id="UOE39534.1"/>
    </source>
</evidence>
<gene>
    <name evidence="13" type="ORF">MTP08_07090</name>
</gene>
<protein>
    <submittedName>
        <fullName evidence="13">SusC/RagA family TonB-linked outer membrane protein</fullName>
    </submittedName>
</protein>
<dbReference type="Gene3D" id="2.170.130.10">
    <property type="entry name" value="TonB-dependent receptor, plug domain"/>
    <property type="match status" value="1"/>
</dbReference>
<evidence type="ECO:0000259" key="11">
    <source>
        <dbReference type="Pfam" id="PF00593"/>
    </source>
</evidence>
<keyword evidence="10" id="KW-0732">Signal</keyword>
<feature type="signal peptide" evidence="10">
    <location>
        <begin position="1"/>
        <end position="28"/>
    </location>
</feature>
<proteinExistence type="inferred from homology"/>
<dbReference type="EMBL" id="CP094529">
    <property type="protein sequence ID" value="UOE39534.1"/>
    <property type="molecule type" value="Genomic_DNA"/>
</dbReference>
<dbReference type="SUPFAM" id="SSF56935">
    <property type="entry name" value="Porins"/>
    <property type="match status" value="1"/>
</dbReference>
<evidence type="ECO:0000256" key="5">
    <source>
        <dbReference type="ARBA" id="ARBA00023077"/>
    </source>
</evidence>
<evidence type="ECO:0000256" key="10">
    <source>
        <dbReference type="SAM" id="SignalP"/>
    </source>
</evidence>
<dbReference type="NCBIfam" id="TIGR04057">
    <property type="entry name" value="SusC_RagA_signa"/>
    <property type="match status" value="1"/>
</dbReference>
<dbReference type="NCBIfam" id="TIGR04056">
    <property type="entry name" value="OMP_RagA_SusC"/>
    <property type="match status" value="1"/>
</dbReference>